<evidence type="ECO:0000256" key="1">
    <source>
        <dbReference type="ARBA" id="ARBA00009155"/>
    </source>
</evidence>
<dbReference type="GO" id="GO:0008143">
    <property type="term" value="F:poly(A) binding"/>
    <property type="evidence" value="ECO:0007669"/>
    <property type="project" value="InterPro"/>
</dbReference>
<keyword evidence="3 5" id="KW-0271">Exosome</keyword>
<dbReference type="GO" id="GO:0005737">
    <property type="term" value="C:cytoplasm"/>
    <property type="evidence" value="ECO:0007669"/>
    <property type="project" value="UniProtKB-SubCell"/>
</dbReference>
<dbReference type="SMART" id="SM00316">
    <property type="entry name" value="S1"/>
    <property type="match status" value="1"/>
</dbReference>
<dbReference type="InterPro" id="IPR026699">
    <property type="entry name" value="Exosome_RNA_bind1/RRP40/RRP4"/>
</dbReference>
<dbReference type="RefSeq" id="WP_338099714.1">
    <property type="nucleotide sequence ID" value="NZ_JAWDKD010000018.1"/>
</dbReference>
<dbReference type="EMBL" id="JAWDKD010000018">
    <property type="protein sequence ID" value="MDV0447293.1"/>
    <property type="molecule type" value="Genomic_DNA"/>
</dbReference>
<dbReference type="InterPro" id="IPR048565">
    <property type="entry name" value="S1_RRP4"/>
</dbReference>
<organism evidence="8 9">
    <name type="scientific">Methanolapillus africanus</name>
    <dbReference type="NCBI Taxonomy" id="3028297"/>
    <lineage>
        <taxon>Archaea</taxon>
        <taxon>Methanobacteriati</taxon>
        <taxon>Methanobacteriota</taxon>
        <taxon>Stenosarchaea group</taxon>
        <taxon>Methanomicrobia</taxon>
        <taxon>Methanosarcinales</taxon>
        <taxon>Methanosarcinaceae</taxon>
        <taxon>Methanolapillus</taxon>
    </lineage>
</organism>
<comment type="caution">
    <text evidence="8">The sequence shown here is derived from an EMBL/GenBank/DDBJ whole genome shotgun (WGS) entry which is preliminary data.</text>
</comment>
<dbReference type="SUPFAM" id="SSF54791">
    <property type="entry name" value="Eukaryotic type KH-domain (KH-domain type I)"/>
    <property type="match status" value="1"/>
</dbReference>
<gene>
    <name evidence="5" type="primary">rrp4</name>
    <name evidence="8" type="ORF">MsAg5_11760</name>
</gene>
<dbReference type="InterPro" id="IPR023474">
    <property type="entry name" value="Rrp4"/>
</dbReference>
<sequence>MDTKRIVIPGELLSSTPSKAGSGTYVSGGKVYASVCGFVSEKDKVSVLPFSGPYMPKKFDLVVGYVTVVTPSNWIFDIGCPYEGLLHVSEYPVRVPSEEMNQHFDVGDAVLLKVIDVNPEMKIELTYKGDPICKKLKTGRIYDIPISKVSRVIGRSGSMISMLKAKTCCDIFVGNNGRIWMNGASEDLQILTLALAKIERDAKLSGLTDLVSAFIDEQYALIGCDCPGSCGCGGSNIDAEEPPALVENESGTEAVLNGNNRPKRASPNALKAKKPAKNVGKAVKVKNGDENGDENGAAENEGASESKSETLAEPAGAAQAKPSRGPRSAPKRTARSQIEPEAPVDNESGESRPVRAKRPKTASLKKTPKPEANL</sequence>
<proteinExistence type="inferred from homology"/>
<dbReference type="NCBIfam" id="NF003181">
    <property type="entry name" value="PRK04163.1-1"/>
    <property type="match status" value="1"/>
</dbReference>
<keyword evidence="4 5" id="KW-0694">RNA-binding</keyword>
<evidence type="ECO:0000256" key="6">
    <source>
        <dbReference type="SAM" id="MobiDB-lite"/>
    </source>
</evidence>
<dbReference type="GO" id="GO:0000178">
    <property type="term" value="C:exosome (RNase complex)"/>
    <property type="evidence" value="ECO:0007669"/>
    <property type="project" value="UniProtKB-KW"/>
</dbReference>
<dbReference type="InterPro" id="IPR004088">
    <property type="entry name" value="KH_dom_type_1"/>
</dbReference>
<keyword evidence="2 5" id="KW-0963">Cytoplasm</keyword>
<evidence type="ECO:0000256" key="3">
    <source>
        <dbReference type="ARBA" id="ARBA00022835"/>
    </source>
</evidence>
<comment type="subunit">
    <text evidence="5">Component of the archaeal exosome complex. Forms a trimer of Rrp4 and/or Csl4 subunits. The trimer associates with an hexameric ring-like arrangement composed of 3 Rrp41-Rrp42 heterodimers.</text>
</comment>
<dbReference type="Pfam" id="PF15985">
    <property type="entry name" value="KH_6"/>
    <property type="match status" value="1"/>
</dbReference>
<dbReference type="GO" id="GO:0071034">
    <property type="term" value="P:CUT catabolic process"/>
    <property type="evidence" value="ECO:0007669"/>
    <property type="project" value="TreeGrafter"/>
</dbReference>
<evidence type="ECO:0000256" key="2">
    <source>
        <dbReference type="ARBA" id="ARBA00022490"/>
    </source>
</evidence>
<evidence type="ECO:0000256" key="4">
    <source>
        <dbReference type="ARBA" id="ARBA00022884"/>
    </source>
</evidence>
<evidence type="ECO:0000313" key="9">
    <source>
        <dbReference type="Proteomes" id="UP001271789"/>
    </source>
</evidence>
<dbReference type="SUPFAM" id="SSF50249">
    <property type="entry name" value="Nucleic acid-binding proteins"/>
    <property type="match status" value="1"/>
</dbReference>
<feature type="region of interest" description="Disordered" evidence="6">
    <location>
        <begin position="253"/>
        <end position="374"/>
    </location>
</feature>
<keyword evidence="9" id="KW-1185">Reference proteome</keyword>
<dbReference type="Pfam" id="PF22625">
    <property type="entry name" value="ECR1_N_2"/>
    <property type="match status" value="1"/>
</dbReference>
<dbReference type="HAMAP" id="MF_00623">
    <property type="entry name" value="Exosome_Rrp4"/>
    <property type="match status" value="1"/>
</dbReference>
<dbReference type="PANTHER" id="PTHR21321">
    <property type="entry name" value="PNAS-3 RELATED"/>
    <property type="match status" value="1"/>
</dbReference>
<dbReference type="GO" id="GO:0000467">
    <property type="term" value="P:exonucleolytic trimming to generate mature 3'-end of 5.8S rRNA from tricistronic rRNA transcript (SSU-rRNA, 5.8S rRNA, LSU-rRNA)"/>
    <property type="evidence" value="ECO:0007669"/>
    <property type="project" value="TreeGrafter"/>
</dbReference>
<dbReference type="PANTHER" id="PTHR21321:SF4">
    <property type="entry name" value="EXOSOME COMPLEX COMPONENT RRP4"/>
    <property type="match status" value="1"/>
</dbReference>
<dbReference type="CDD" id="cd05789">
    <property type="entry name" value="S1_Rrp4"/>
    <property type="match status" value="1"/>
</dbReference>
<dbReference type="SUPFAM" id="SSF110324">
    <property type="entry name" value="Ribosomal L27 protein-like"/>
    <property type="match status" value="1"/>
</dbReference>
<dbReference type="PROSITE" id="PS50126">
    <property type="entry name" value="S1"/>
    <property type="match status" value="1"/>
</dbReference>
<name>A0AAE4SE59_9EURY</name>
<dbReference type="InterPro" id="IPR054371">
    <property type="entry name" value="RRP4_N"/>
</dbReference>
<comment type="subcellular location">
    <subcellularLocation>
        <location evidence="5">Cytoplasm</location>
    </subcellularLocation>
</comment>
<feature type="compositionally biased region" description="Low complexity" evidence="6">
    <location>
        <begin position="294"/>
        <end position="303"/>
    </location>
</feature>
<dbReference type="Gene3D" id="2.40.50.100">
    <property type="match status" value="1"/>
</dbReference>
<protein>
    <recommendedName>
        <fullName evidence="5">Exosome complex component Rrp4</fullName>
    </recommendedName>
</protein>
<dbReference type="GO" id="GO:0071051">
    <property type="term" value="P:poly(A)-dependent snoRNA 3'-end processing"/>
    <property type="evidence" value="ECO:0007669"/>
    <property type="project" value="TreeGrafter"/>
</dbReference>
<evidence type="ECO:0000256" key="5">
    <source>
        <dbReference type="HAMAP-Rule" id="MF_00623"/>
    </source>
</evidence>
<evidence type="ECO:0000313" key="8">
    <source>
        <dbReference type="EMBL" id="MDV0447293.1"/>
    </source>
</evidence>
<dbReference type="GO" id="GO:0034475">
    <property type="term" value="P:U4 snRNA 3'-end processing"/>
    <property type="evidence" value="ECO:0007669"/>
    <property type="project" value="TreeGrafter"/>
</dbReference>
<dbReference type="InterPro" id="IPR036612">
    <property type="entry name" value="KH_dom_type_1_sf"/>
</dbReference>
<dbReference type="InterPro" id="IPR003029">
    <property type="entry name" value="S1_domain"/>
</dbReference>
<accession>A0AAE4SE59</accession>
<dbReference type="CDD" id="cd22524">
    <property type="entry name" value="KH-I_Rrp4_prokar"/>
    <property type="match status" value="1"/>
</dbReference>
<dbReference type="Proteomes" id="UP001271789">
    <property type="component" value="Unassembled WGS sequence"/>
</dbReference>
<evidence type="ECO:0000259" key="7">
    <source>
        <dbReference type="PROSITE" id="PS50126"/>
    </source>
</evidence>
<reference evidence="8" key="1">
    <citation type="submission" date="2023-06" db="EMBL/GenBank/DDBJ databases">
        <title>Genome sequence of Methanosarcinaceae archaeon Ag5.</title>
        <authorList>
            <person name="Protasov E."/>
            <person name="Platt K."/>
            <person name="Poehlein A."/>
            <person name="Daniel R."/>
            <person name="Brune A."/>
        </authorList>
    </citation>
    <scope>NUCLEOTIDE SEQUENCE</scope>
    <source>
        <strain evidence="8">Ag5</strain>
    </source>
</reference>
<dbReference type="Gene3D" id="3.30.1370.10">
    <property type="entry name" value="K Homology domain, type 1"/>
    <property type="match status" value="1"/>
</dbReference>
<dbReference type="Gene3D" id="2.40.50.140">
    <property type="entry name" value="Nucleic acid-binding proteins"/>
    <property type="match status" value="1"/>
</dbReference>
<comment type="similarity">
    <text evidence="1 5">Belongs to the RRP4 family.</text>
</comment>
<feature type="domain" description="S1 motif" evidence="7">
    <location>
        <begin position="59"/>
        <end position="128"/>
    </location>
</feature>
<dbReference type="InterPro" id="IPR012340">
    <property type="entry name" value="NA-bd_OB-fold"/>
</dbReference>
<dbReference type="AlphaFoldDB" id="A0AAE4SE59"/>
<comment type="function">
    <text evidence="5">Non-catalytic component of the exosome, which is a complex involved in RNA degradation. Increases the RNA binding and the efficiency of RNA degradation. Confers strong poly(A) specificity to the exosome.</text>
</comment>